<gene>
    <name evidence="1" type="ORF">CCAN11_1770004</name>
</gene>
<evidence type="ECO:0000313" key="1">
    <source>
        <dbReference type="EMBL" id="CEN48601.1"/>
    </source>
</evidence>
<organism evidence="1 2">
    <name type="scientific">Capnocytophaga canimorsus</name>
    <dbReference type="NCBI Taxonomy" id="28188"/>
    <lineage>
        <taxon>Bacteria</taxon>
        <taxon>Pseudomonadati</taxon>
        <taxon>Bacteroidota</taxon>
        <taxon>Flavobacteriia</taxon>
        <taxon>Flavobacteriales</taxon>
        <taxon>Flavobacteriaceae</taxon>
        <taxon>Capnocytophaga</taxon>
    </lineage>
</organism>
<dbReference type="Proteomes" id="UP000039370">
    <property type="component" value="Unassembled WGS sequence"/>
</dbReference>
<sequence>MKRLLSIWIMVLFAVQPIFGQATAQKFKKTYKNQNESNVAWFATYVDDPDTNGTNLRETPGGKVGKVIHPSLEESRVFTVSLLESWEGWFRIGQEIEILDEDTLVLGKSLWIHGSLLKASTTNYDGEVLSFYQKPDRKSKVVFTVNTEVSVSFVAIEQGWAKVKYVSPTQKVYVGWIPIEQLCGNFVTNCS</sequence>
<dbReference type="GeneID" id="97264707"/>
<evidence type="ECO:0000313" key="2">
    <source>
        <dbReference type="Proteomes" id="UP000039370"/>
    </source>
</evidence>
<proteinExistence type="predicted"/>
<dbReference type="AlphaFoldDB" id="A0A0B7I9G8"/>
<protein>
    <submittedName>
        <fullName evidence="1">Bacterial SH3 domain protein</fullName>
    </submittedName>
</protein>
<accession>A0A0B7I9G8</accession>
<dbReference type="EMBL" id="CDOK01000087">
    <property type="protein sequence ID" value="CEN48601.1"/>
    <property type="molecule type" value="Genomic_DNA"/>
</dbReference>
<dbReference type="RefSeq" id="WP_042006835.1">
    <property type="nucleotide sequence ID" value="NZ_BOQJ01000004.1"/>
</dbReference>
<name>A0A0B7I9G8_9FLAO</name>
<reference evidence="1 2" key="1">
    <citation type="submission" date="2015-01" db="EMBL/GenBank/DDBJ databases">
        <authorList>
            <person name="MANFREDI Pablo"/>
        </authorList>
    </citation>
    <scope>NUCLEOTIDE SEQUENCE [LARGE SCALE GENOMIC DNA]</scope>
    <source>
        <strain evidence="1 2">Cc11</strain>
    </source>
</reference>